<gene>
    <name evidence="3" type="ORF">EUA93_05030</name>
</gene>
<proteinExistence type="inferred from homology"/>
<dbReference type="CDD" id="cd05233">
    <property type="entry name" value="SDR_c"/>
    <property type="match status" value="1"/>
</dbReference>
<organism evidence="3 4">
    <name type="scientific">Nocardioides oleivorans</name>
    <dbReference type="NCBI Taxonomy" id="273676"/>
    <lineage>
        <taxon>Bacteria</taxon>
        <taxon>Bacillati</taxon>
        <taxon>Actinomycetota</taxon>
        <taxon>Actinomycetes</taxon>
        <taxon>Propionibacteriales</taxon>
        <taxon>Nocardioidaceae</taxon>
        <taxon>Nocardioides</taxon>
    </lineage>
</organism>
<protein>
    <submittedName>
        <fullName evidence="3">SDR family oxidoreductase</fullName>
    </submittedName>
</protein>
<sequence>MNTTTETRVALVTGGSAGLGLALCTALAERGWDVITDGRSAEKFKEADLPAGVTAVVGDLTDADHRSALVAEVEQRGRLDLLVHNASTLGPLPMRPLEEVDIPDLMHVWRTNIGGPLVLTSALLPRLRDADGVLLSLSSDAAVEHYETWGLYGASKAALDHVTLTYGAETGLRAYAVDPGDMRTAMHQDAFPGEDISDRPLASTVVPRLLALLDARPESGRYRAADIGEDVR</sequence>
<dbReference type="RefSeq" id="WP_129399137.1">
    <property type="nucleotide sequence ID" value="NZ_SDWT01000001.1"/>
</dbReference>
<reference evidence="3 4" key="1">
    <citation type="submission" date="2019-01" db="EMBL/GenBank/DDBJ databases">
        <title>Novel species of Nocardioides.</title>
        <authorList>
            <person name="Liu Q."/>
            <person name="Xin Y.-H."/>
        </authorList>
    </citation>
    <scope>NUCLEOTIDE SEQUENCE [LARGE SCALE GENOMIC DNA]</scope>
    <source>
        <strain evidence="3 4">CGMCC 4.6882</strain>
    </source>
</reference>
<dbReference type="PANTHER" id="PTHR42901:SF1">
    <property type="entry name" value="ALCOHOL DEHYDROGENASE"/>
    <property type="match status" value="1"/>
</dbReference>
<keyword evidence="2" id="KW-0560">Oxidoreductase</keyword>
<name>A0A4Q2S0I6_9ACTN</name>
<dbReference type="Pfam" id="PF00106">
    <property type="entry name" value="adh_short"/>
    <property type="match status" value="1"/>
</dbReference>
<comment type="caution">
    <text evidence="3">The sequence shown here is derived from an EMBL/GenBank/DDBJ whole genome shotgun (WGS) entry which is preliminary data.</text>
</comment>
<comment type="similarity">
    <text evidence="1">Belongs to the short-chain dehydrogenases/reductases (SDR) family.</text>
</comment>
<dbReference type="EMBL" id="SDWT01000001">
    <property type="protein sequence ID" value="RYB93779.1"/>
    <property type="molecule type" value="Genomic_DNA"/>
</dbReference>
<evidence type="ECO:0000313" key="3">
    <source>
        <dbReference type="EMBL" id="RYB93779.1"/>
    </source>
</evidence>
<dbReference type="GO" id="GO:0016491">
    <property type="term" value="F:oxidoreductase activity"/>
    <property type="evidence" value="ECO:0007669"/>
    <property type="project" value="UniProtKB-KW"/>
</dbReference>
<dbReference type="InterPro" id="IPR020904">
    <property type="entry name" value="Sc_DH/Rdtase_CS"/>
</dbReference>
<dbReference type="Gene3D" id="3.40.50.720">
    <property type="entry name" value="NAD(P)-binding Rossmann-like Domain"/>
    <property type="match status" value="1"/>
</dbReference>
<dbReference type="PRINTS" id="PR00081">
    <property type="entry name" value="GDHRDH"/>
</dbReference>
<dbReference type="SUPFAM" id="SSF51735">
    <property type="entry name" value="NAD(P)-binding Rossmann-fold domains"/>
    <property type="match status" value="1"/>
</dbReference>
<keyword evidence="4" id="KW-1185">Reference proteome</keyword>
<evidence type="ECO:0000256" key="1">
    <source>
        <dbReference type="ARBA" id="ARBA00006484"/>
    </source>
</evidence>
<evidence type="ECO:0000313" key="4">
    <source>
        <dbReference type="Proteomes" id="UP000294071"/>
    </source>
</evidence>
<accession>A0A4Q2S0I6</accession>
<dbReference type="AlphaFoldDB" id="A0A4Q2S0I6"/>
<dbReference type="PROSITE" id="PS00061">
    <property type="entry name" value="ADH_SHORT"/>
    <property type="match status" value="1"/>
</dbReference>
<dbReference type="PANTHER" id="PTHR42901">
    <property type="entry name" value="ALCOHOL DEHYDROGENASE"/>
    <property type="match status" value="1"/>
</dbReference>
<dbReference type="InterPro" id="IPR036291">
    <property type="entry name" value="NAD(P)-bd_dom_sf"/>
</dbReference>
<dbReference type="OrthoDB" id="9775296at2"/>
<evidence type="ECO:0000256" key="2">
    <source>
        <dbReference type="ARBA" id="ARBA00023002"/>
    </source>
</evidence>
<dbReference type="InterPro" id="IPR002347">
    <property type="entry name" value="SDR_fam"/>
</dbReference>
<dbReference type="Proteomes" id="UP000294071">
    <property type="component" value="Unassembled WGS sequence"/>
</dbReference>